<keyword evidence="2" id="KW-1185">Reference proteome</keyword>
<reference evidence="1" key="1">
    <citation type="journal article" date="2019" name="bioRxiv">
        <title>The Genome of the Zebra Mussel, Dreissena polymorpha: A Resource for Invasive Species Research.</title>
        <authorList>
            <person name="McCartney M.A."/>
            <person name="Auch B."/>
            <person name="Kono T."/>
            <person name="Mallez S."/>
            <person name="Zhang Y."/>
            <person name="Obille A."/>
            <person name="Becker A."/>
            <person name="Abrahante J.E."/>
            <person name="Garbe J."/>
            <person name="Badalamenti J.P."/>
            <person name="Herman A."/>
            <person name="Mangelson H."/>
            <person name="Liachko I."/>
            <person name="Sullivan S."/>
            <person name="Sone E.D."/>
            <person name="Koren S."/>
            <person name="Silverstein K.A.T."/>
            <person name="Beckman K.B."/>
            <person name="Gohl D.M."/>
        </authorList>
    </citation>
    <scope>NUCLEOTIDE SEQUENCE</scope>
    <source>
        <strain evidence="1">Duluth1</strain>
        <tissue evidence="1">Whole animal</tissue>
    </source>
</reference>
<evidence type="ECO:0000313" key="1">
    <source>
        <dbReference type="EMBL" id="KAH3741390.1"/>
    </source>
</evidence>
<dbReference type="EMBL" id="JAIWYP010000011">
    <property type="protein sequence ID" value="KAH3741390.1"/>
    <property type="molecule type" value="Genomic_DNA"/>
</dbReference>
<proteinExistence type="predicted"/>
<evidence type="ECO:0000313" key="2">
    <source>
        <dbReference type="Proteomes" id="UP000828390"/>
    </source>
</evidence>
<gene>
    <name evidence="1" type="ORF">DPMN_048115</name>
</gene>
<name>A0A9D4DA56_DREPO</name>
<organism evidence="1 2">
    <name type="scientific">Dreissena polymorpha</name>
    <name type="common">Zebra mussel</name>
    <name type="synonym">Mytilus polymorpha</name>
    <dbReference type="NCBI Taxonomy" id="45954"/>
    <lineage>
        <taxon>Eukaryota</taxon>
        <taxon>Metazoa</taxon>
        <taxon>Spiralia</taxon>
        <taxon>Lophotrochozoa</taxon>
        <taxon>Mollusca</taxon>
        <taxon>Bivalvia</taxon>
        <taxon>Autobranchia</taxon>
        <taxon>Heteroconchia</taxon>
        <taxon>Euheterodonta</taxon>
        <taxon>Imparidentia</taxon>
        <taxon>Neoheterodontei</taxon>
        <taxon>Myida</taxon>
        <taxon>Dreissenoidea</taxon>
        <taxon>Dreissenidae</taxon>
        <taxon>Dreissena</taxon>
    </lineage>
</organism>
<sequence>MGTIEHIHDMSIFTYMMVSGEIQIDTMVFLIEYLDIPVLHQQMYDHLSSVNHTQNIYLCKAIIGTYGFEYPQSIKAFRFLIRATSLPRKFRKHMSIATFYHTDNKQLHDRMHKFIATGRRGKTQVHPYILCQICLHFNFGGERTHCCNQGYHVTCGNPHQVIMNRHVCRFCFKELQESDLQFIHARHQLPQFRRLRGRKHYHSKKVWLSAAELHTVVCQPVHSVGGFLYTVEHCHYWLSLLQRVIADRWEDTPYVVLGQPNPEIPVYDVRRNDPRAKRIRRHHRNLLLPFGVDLTSNGSVPQSRESHQQSELVDIPRYVIPQRRAGSTVSQDDKNSCVDEVPVLRRSARKRNPPKWRTSRDFVY</sequence>
<dbReference type="Proteomes" id="UP000828390">
    <property type="component" value="Unassembled WGS sequence"/>
</dbReference>
<comment type="caution">
    <text evidence="1">The sequence shown here is derived from an EMBL/GenBank/DDBJ whole genome shotgun (WGS) entry which is preliminary data.</text>
</comment>
<dbReference type="AlphaFoldDB" id="A0A9D4DA56"/>
<accession>A0A9D4DA56</accession>
<protein>
    <submittedName>
        <fullName evidence="1">Uncharacterized protein</fullName>
    </submittedName>
</protein>
<reference evidence="1" key="2">
    <citation type="submission" date="2020-11" db="EMBL/GenBank/DDBJ databases">
        <authorList>
            <person name="McCartney M.A."/>
            <person name="Auch B."/>
            <person name="Kono T."/>
            <person name="Mallez S."/>
            <person name="Becker A."/>
            <person name="Gohl D.M."/>
            <person name="Silverstein K.A.T."/>
            <person name="Koren S."/>
            <person name="Bechman K.B."/>
            <person name="Herman A."/>
            <person name="Abrahante J.E."/>
            <person name="Garbe J."/>
        </authorList>
    </citation>
    <scope>NUCLEOTIDE SEQUENCE</scope>
    <source>
        <strain evidence="1">Duluth1</strain>
        <tissue evidence="1">Whole animal</tissue>
    </source>
</reference>